<sequence>MPKHNWTYAAAKNTLLYKFGSIAWVTERKNEFLVISFRKDETISDFADVFYLEAQILTGSRSLTVHDAHIALRTVVKPYKPFIKPSCQPSKITAPWKAWYVTCASVVTLLDPPTLDQSPAQSPTFQGAQRLPPTTTSSCQRLTSLRQSVIAEIRRAIMPLVAT</sequence>
<accession>A0ACC2RW21</accession>
<dbReference type="Proteomes" id="UP001165960">
    <property type="component" value="Unassembled WGS sequence"/>
</dbReference>
<dbReference type="EMBL" id="QTSX02006463">
    <property type="protein sequence ID" value="KAJ9054175.1"/>
    <property type="molecule type" value="Genomic_DNA"/>
</dbReference>
<organism evidence="1 2">
    <name type="scientific">Entomophthora muscae</name>
    <dbReference type="NCBI Taxonomy" id="34485"/>
    <lineage>
        <taxon>Eukaryota</taxon>
        <taxon>Fungi</taxon>
        <taxon>Fungi incertae sedis</taxon>
        <taxon>Zoopagomycota</taxon>
        <taxon>Entomophthoromycotina</taxon>
        <taxon>Entomophthoromycetes</taxon>
        <taxon>Entomophthorales</taxon>
        <taxon>Entomophthoraceae</taxon>
        <taxon>Entomophthora</taxon>
    </lineage>
</organism>
<evidence type="ECO:0000313" key="2">
    <source>
        <dbReference type="Proteomes" id="UP001165960"/>
    </source>
</evidence>
<proteinExistence type="predicted"/>
<comment type="caution">
    <text evidence="1">The sequence shown here is derived from an EMBL/GenBank/DDBJ whole genome shotgun (WGS) entry which is preliminary data.</text>
</comment>
<evidence type="ECO:0000313" key="1">
    <source>
        <dbReference type="EMBL" id="KAJ9054175.1"/>
    </source>
</evidence>
<keyword evidence="2" id="KW-1185">Reference proteome</keyword>
<gene>
    <name evidence="1" type="ORF">DSO57_1017479</name>
</gene>
<reference evidence="1" key="1">
    <citation type="submission" date="2022-04" db="EMBL/GenBank/DDBJ databases">
        <title>Genome of the entomopathogenic fungus Entomophthora muscae.</title>
        <authorList>
            <person name="Elya C."/>
            <person name="Lovett B.R."/>
            <person name="Lee E."/>
            <person name="Macias A.M."/>
            <person name="Hajek A.E."/>
            <person name="De Bivort B.L."/>
            <person name="Kasson M.T."/>
            <person name="De Fine Licht H.H."/>
            <person name="Stajich J.E."/>
        </authorList>
    </citation>
    <scope>NUCLEOTIDE SEQUENCE</scope>
    <source>
        <strain evidence="1">Berkeley</strain>
    </source>
</reference>
<name>A0ACC2RW21_9FUNG</name>
<protein>
    <submittedName>
        <fullName evidence="1">Uncharacterized protein</fullName>
    </submittedName>
</protein>